<dbReference type="InParanoid" id="A0A1Y2DJW4"/>
<evidence type="ECO:0000256" key="1">
    <source>
        <dbReference type="SAM" id="SignalP"/>
    </source>
</evidence>
<proteinExistence type="predicted"/>
<dbReference type="AlphaFoldDB" id="A0A1Y2DJW4"/>
<dbReference type="Pfam" id="PF25484">
    <property type="entry name" value="DUF7907"/>
    <property type="match status" value="1"/>
</dbReference>
<dbReference type="Proteomes" id="UP000193689">
    <property type="component" value="Unassembled WGS sequence"/>
</dbReference>
<dbReference type="GeneID" id="63781583"/>
<protein>
    <recommendedName>
        <fullName evidence="2">DUF7907 domain-containing protein</fullName>
    </recommendedName>
</protein>
<name>A0A1Y2DJW4_9PEZI</name>
<dbReference type="RefSeq" id="XP_040712117.1">
    <property type="nucleotide sequence ID" value="XM_040865371.1"/>
</dbReference>
<dbReference type="OrthoDB" id="3518533at2759"/>
<comment type="caution">
    <text evidence="3">The sequence shown here is derived from an EMBL/GenBank/DDBJ whole genome shotgun (WGS) entry which is preliminary data.</text>
</comment>
<evidence type="ECO:0000313" key="4">
    <source>
        <dbReference type="Proteomes" id="UP000193689"/>
    </source>
</evidence>
<feature type="signal peptide" evidence="1">
    <location>
        <begin position="1"/>
        <end position="16"/>
    </location>
</feature>
<evidence type="ECO:0000313" key="3">
    <source>
        <dbReference type="EMBL" id="ORY59543.1"/>
    </source>
</evidence>
<keyword evidence="4" id="KW-1185">Reference proteome</keyword>
<feature type="domain" description="DUF7907" evidence="2">
    <location>
        <begin position="33"/>
        <end position="203"/>
    </location>
</feature>
<reference evidence="3 4" key="1">
    <citation type="submission" date="2016-07" db="EMBL/GenBank/DDBJ databases">
        <title>Pervasive Adenine N6-methylation of Active Genes in Fungi.</title>
        <authorList>
            <consortium name="DOE Joint Genome Institute"/>
            <person name="Mondo S.J."/>
            <person name="Dannebaum R.O."/>
            <person name="Kuo R.C."/>
            <person name="Labutti K."/>
            <person name="Haridas S."/>
            <person name="Kuo A."/>
            <person name="Salamov A."/>
            <person name="Ahrendt S.R."/>
            <person name="Lipzen A."/>
            <person name="Sullivan W."/>
            <person name="Andreopoulos W.B."/>
            <person name="Clum A."/>
            <person name="Lindquist E."/>
            <person name="Daum C."/>
            <person name="Ramamoorthy G.K."/>
            <person name="Gryganskyi A."/>
            <person name="Culley D."/>
            <person name="Magnuson J.K."/>
            <person name="James T.Y."/>
            <person name="O'Malley M.A."/>
            <person name="Stajich J.E."/>
            <person name="Spatafora J.W."/>
            <person name="Visel A."/>
            <person name="Grigoriev I.V."/>
        </authorList>
    </citation>
    <scope>NUCLEOTIDE SEQUENCE [LARGE SCALE GENOMIC DNA]</scope>
    <source>
        <strain evidence="3 4">CBS 129021</strain>
    </source>
</reference>
<feature type="chain" id="PRO_5012078919" description="DUF7907 domain-containing protein" evidence="1">
    <location>
        <begin position="17"/>
        <end position="239"/>
    </location>
</feature>
<organism evidence="3 4">
    <name type="scientific">Pseudomassariella vexata</name>
    <dbReference type="NCBI Taxonomy" id="1141098"/>
    <lineage>
        <taxon>Eukaryota</taxon>
        <taxon>Fungi</taxon>
        <taxon>Dikarya</taxon>
        <taxon>Ascomycota</taxon>
        <taxon>Pezizomycotina</taxon>
        <taxon>Sordariomycetes</taxon>
        <taxon>Xylariomycetidae</taxon>
        <taxon>Amphisphaeriales</taxon>
        <taxon>Pseudomassariaceae</taxon>
        <taxon>Pseudomassariella</taxon>
    </lineage>
</organism>
<evidence type="ECO:0000259" key="2">
    <source>
        <dbReference type="Pfam" id="PF25484"/>
    </source>
</evidence>
<dbReference type="EMBL" id="MCFJ01000013">
    <property type="protein sequence ID" value="ORY59543.1"/>
    <property type="molecule type" value="Genomic_DNA"/>
</dbReference>
<sequence>MFNSIISLGLFGLASAVPLTSRQLPNYPPSSSSTGFKLVVNVTDPAHDLSPSVNGLFLQAIHTGAGLNDAVLQVDGRIFYQNGTADEIRYNQGNILTDGGNPPFPSGIDVQNKDTTDADGKHEVAINGGAGTKGVSLALFPVPYTILTFIARGTFVACDQFVPYYKQNFITIRYAYDIINPLTSQFEHDIPQGCVAINLIPQCDVLPQLPVPAIASHQFAANVKCYPDVRAIDWTKYGP</sequence>
<gene>
    <name evidence="3" type="ORF">BCR38DRAFT_526865</name>
</gene>
<accession>A0A1Y2DJW4</accession>
<dbReference type="InterPro" id="IPR057229">
    <property type="entry name" value="DUF7907"/>
</dbReference>
<keyword evidence="1" id="KW-0732">Signal</keyword>
<dbReference type="STRING" id="1141098.A0A1Y2DJW4"/>